<dbReference type="PANTHER" id="PTHR43394:SF1">
    <property type="entry name" value="ATP-BINDING CASSETTE SUB-FAMILY B MEMBER 10, MITOCHONDRIAL"/>
    <property type="match status" value="1"/>
</dbReference>
<evidence type="ECO:0000256" key="4">
    <source>
        <dbReference type="ARBA" id="ARBA00022840"/>
    </source>
</evidence>
<feature type="transmembrane region" description="Helical" evidence="7">
    <location>
        <begin position="20"/>
        <end position="40"/>
    </location>
</feature>
<protein>
    <submittedName>
        <fullName evidence="10">ATP-binding cassette domain-containing protein</fullName>
    </submittedName>
</protein>
<dbReference type="Pfam" id="PF00005">
    <property type="entry name" value="ABC_tran"/>
    <property type="match status" value="1"/>
</dbReference>
<dbReference type="Proteomes" id="UP000503018">
    <property type="component" value="Chromosome"/>
</dbReference>
<dbReference type="InterPro" id="IPR017871">
    <property type="entry name" value="ABC_transporter-like_CS"/>
</dbReference>
<sequence>MTGLVEQAARRHRWTIRRAAIMAMAASASAILLLAISGWFLTGAALAGLGGVAAVASFNYLLPSAAIRALAIIRTLARYGERYVSHQAVVRSLADIRSGLFASWLAAPPALLLRSDSGDLLAGLTGDVDALDTAILRKAILPSAFAIVSVAVAMAALAGPLAACLSLLSLAASFLIGRHLASRWLPAHARAVADARADFRRTVDELMAGTIDMHVYGLVGQVDVAVSDAATALDAARRAEARAEGWLMVIHAALSAVSVALMAVLASAPLPLLALGLLAQIAAMEAMGTLVRLDVGRLRTAAAQARLDRLTTCAIAGTGPVVPDSAGLAFRQGARSVLVPQGGRLAITGRSGAGKTRLLRSLVGLEAAGMIDVSIGDIPLSLLPPAQRRMAFAYAAQDAPMLAGTLADNLALARSGIDRTEMEAALATACLDQLVQRLPDGLDTWLGEDGARLSGGERKRLGLARALLAGRPWLLLDEPSEGLDAATEAMLVTQLERWLADTATGLVLVSHRPAMLALAGDQRLSLD</sequence>
<feature type="transmembrane region" description="Helical" evidence="7">
    <location>
        <begin position="144"/>
        <end position="176"/>
    </location>
</feature>
<organism evidence="10 11">
    <name type="scientific">Sphingomonas lacunae</name>
    <dbReference type="NCBI Taxonomy" id="2698828"/>
    <lineage>
        <taxon>Bacteria</taxon>
        <taxon>Pseudomonadati</taxon>
        <taxon>Pseudomonadota</taxon>
        <taxon>Alphaproteobacteria</taxon>
        <taxon>Sphingomonadales</taxon>
        <taxon>Sphingomonadaceae</taxon>
        <taxon>Sphingomonas</taxon>
    </lineage>
</organism>
<dbReference type="InterPro" id="IPR003439">
    <property type="entry name" value="ABC_transporter-like_ATP-bd"/>
</dbReference>
<dbReference type="RefSeq" id="WP_169943379.1">
    <property type="nucleotide sequence ID" value="NZ_CP053015.1"/>
</dbReference>
<dbReference type="InterPro" id="IPR036640">
    <property type="entry name" value="ABC1_TM_sf"/>
</dbReference>
<evidence type="ECO:0000256" key="5">
    <source>
        <dbReference type="ARBA" id="ARBA00022989"/>
    </source>
</evidence>
<dbReference type="PROSITE" id="PS00211">
    <property type="entry name" value="ABC_TRANSPORTER_1"/>
    <property type="match status" value="1"/>
</dbReference>
<dbReference type="PROSITE" id="PS50929">
    <property type="entry name" value="ABC_TM1F"/>
    <property type="match status" value="1"/>
</dbReference>
<dbReference type="SUPFAM" id="SSF90123">
    <property type="entry name" value="ABC transporter transmembrane region"/>
    <property type="match status" value="1"/>
</dbReference>
<evidence type="ECO:0000313" key="10">
    <source>
        <dbReference type="EMBL" id="QJQ31165.1"/>
    </source>
</evidence>
<keyword evidence="2 7" id="KW-0812">Transmembrane</keyword>
<proteinExistence type="predicted"/>
<dbReference type="InterPro" id="IPR039421">
    <property type="entry name" value="Type_1_exporter"/>
</dbReference>
<dbReference type="EMBL" id="CP053015">
    <property type="protein sequence ID" value="QJQ31165.1"/>
    <property type="molecule type" value="Genomic_DNA"/>
</dbReference>
<keyword evidence="6 7" id="KW-0472">Membrane</keyword>
<dbReference type="KEGG" id="slan:GV829_00795"/>
<dbReference type="Gene3D" id="1.20.1560.10">
    <property type="entry name" value="ABC transporter type 1, transmembrane domain"/>
    <property type="match status" value="1"/>
</dbReference>
<evidence type="ECO:0000259" key="8">
    <source>
        <dbReference type="PROSITE" id="PS50893"/>
    </source>
</evidence>
<dbReference type="AlphaFoldDB" id="A0A6M4AQ62"/>
<dbReference type="InterPro" id="IPR011527">
    <property type="entry name" value="ABC1_TM_dom"/>
</dbReference>
<dbReference type="SMART" id="SM00382">
    <property type="entry name" value="AAA"/>
    <property type="match status" value="1"/>
</dbReference>
<feature type="domain" description="ABC transmembrane type-1" evidence="9">
    <location>
        <begin position="19"/>
        <end position="267"/>
    </location>
</feature>
<reference evidence="10 11" key="1">
    <citation type="submission" date="2020-01" db="EMBL/GenBank/DDBJ databases">
        <title>Sphingomonas sp. strain CSW-10.</title>
        <authorList>
            <person name="Chen W.-M."/>
        </authorList>
    </citation>
    <scope>NUCLEOTIDE SEQUENCE [LARGE SCALE GENOMIC DNA]</scope>
    <source>
        <strain evidence="10 11">CSW-10</strain>
    </source>
</reference>
<dbReference type="InterPro" id="IPR003593">
    <property type="entry name" value="AAA+_ATPase"/>
</dbReference>
<dbReference type="PANTHER" id="PTHR43394">
    <property type="entry name" value="ATP-DEPENDENT PERMEASE MDL1, MITOCHONDRIAL"/>
    <property type="match status" value="1"/>
</dbReference>
<dbReference type="Gene3D" id="3.40.50.300">
    <property type="entry name" value="P-loop containing nucleotide triphosphate hydrolases"/>
    <property type="match status" value="1"/>
</dbReference>
<gene>
    <name evidence="10" type="ORF">GV829_00795</name>
</gene>
<evidence type="ECO:0000256" key="1">
    <source>
        <dbReference type="ARBA" id="ARBA00004651"/>
    </source>
</evidence>
<evidence type="ECO:0000256" key="2">
    <source>
        <dbReference type="ARBA" id="ARBA00022692"/>
    </source>
</evidence>
<dbReference type="GO" id="GO:0005524">
    <property type="term" value="F:ATP binding"/>
    <property type="evidence" value="ECO:0007669"/>
    <property type="project" value="UniProtKB-KW"/>
</dbReference>
<dbReference type="InterPro" id="IPR027417">
    <property type="entry name" value="P-loop_NTPase"/>
</dbReference>
<dbReference type="GO" id="GO:0090374">
    <property type="term" value="P:oligopeptide export from mitochondrion"/>
    <property type="evidence" value="ECO:0007669"/>
    <property type="project" value="TreeGrafter"/>
</dbReference>
<keyword evidence="11" id="KW-1185">Reference proteome</keyword>
<feature type="domain" description="ABC transporter" evidence="8">
    <location>
        <begin position="305"/>
        <end position="527"/>
    </location>
</feature>
<evidence type="ECO:0000313" key="11">
    <source>
        <dbReference type="Proteomes" id="UP000503018"/>
    </source>
</evidence>
<dbReference type="GO" id="GO:0005886">
    <property type="term" value="C:plasma membrane"/>
    <property type="evidence" value="ECO:0007669"/>
    <property type="project" value="UniProtKB-SubCell"/>
</dbReference>
<dbReference type="SUPFAM" id="SSF52540">
    <property type="entry name" value="P-loop containing nucleoside triphosphate hydrolases"/>
    <property type="match status" value="1"/>
</dbReference>
<keyword evidence="4 10" id="KW-0067">ATP-binding</keyword>
<dbReference type="GO" id="GO:0016887">
    <property type="term" value="F:ATP hydrolysis activity"/>
    <property type="evidence" value="ECO:0007669"/>
    <property type="project" value="InterPro"/>
</dbReference>
<name>A0A6M4AQ62_9SPHN</name>
<evidence type="ECO:0000259" key="9">
    <source>
        <dbReference type="PROSITE" id="PS50929"/>
    </source>
</evidence>
<dbReference type="PROSITE" id="PS50893">
    <property type="entry name" value="ABC_TRANSPORTER_2"/>
    <property type="match status" value="1"/>
</dbReference>
<keyword evidence="3" id="KW-0547">Nucleotide-binding</keyword>
<evidence type="ECO:0000256" key="6">
    <source>
        <dbReference type="ARBA" id="ARBA00023136"/>
    </source>
</evidence>
<comment type="subcellular location">
    <subcellularLocation>
        <location evidence="1">Cell membrane</location>
        <topology evidence="1">Multi-pass membrane protein</topology>
    </subcellularLocation>
</comment>
<accession>A0A6M4AQ62</accession>
<keyword evidence="5 7" id="KW-1133">Transmembrane helix</keyword>
<evidence type="ECO:0000256" key="3">
    <source>
        <dbReference type="ARBA" id="ARBA00022741"/>
    </source>
</evidence>
<dbReference type="Pfam" id="PF00664">
    <property type="entry name" value="ABC_membrane"/>
    <property type="match status" value="1"/>
</dbReference>
<evidence type="ECO:0000256" key="7">
    <source>
        <dbReference type="SAM" id="Phobius"/>
    </source>
</evidence>
<feature type="transmembrane region" description="Helical" evidence="7">
    <location>
        <begin position="46"/>
        <end position="67"/>
    </location>
</feature>
<feature type="transmembrane region" description="Helical" evidence="7">
    <location>
        <begin position="246"/>
        <end position="266"/>
    </location>
</feature>
<dbReference type="GO" id="GO:0015421">
    <property type="term" value="F:ABC-type oligopeptide transporter activity"/>
    <property type="evidence" value="ECO:0007669"/>
    <property type="project" value="TreeGrafter"/>
</dbReference>